<accession>A0A178LH17</accession>
<dbReference type="RefSeq" id="WP_064308038.1">
    <property type="nucleotide sequence ID" value="NZ_LWCR01000017.1"/>
</dbReference>
<organism evidence="2 3">
    <name type="scientific">Pseudomonas oryzihabitans</name>
    <dbReference type="NCBI Taxonomy" id="47885"/>
    <lineage>
        <taxon>Bacteria</taxon>
        <taxon>Pseudomonadati</taxon>
        <taxon>Pseudomonadota</taxon>
        <taxon>Gammaproteobacteria</taxon>
        <taxon>Pseudomonadales</taxon>
        <taxon>Pseudomonadaceae</taxon>
        <taxon>Pseudomonas</taxon>
    </lineage>
</organism>
<protein>
    <submittedName>
        <fullName evidence="2">Uncharacterized protein</fullName>
    </submittedName>
</protein>
<sequence>MTTTRTNIEVLDALSAEGISLPGLAISILERLEREDAERRAFQESKQRQGHRPGVVLSPGARERQKAKASKPHARSGKELRRQTARRGTLSLGSSL</sequence>
<evidence type="ECO:0000313" key="3">
    <source>
        <dbReference type="Proteomes" id="UP000078356"/>
    </source>
</evidence>
<dbReference type="EMBL" id="LWCR01000017">
    <property type="protein sequence ID" value="OAN29151.1"/>
    <property type="molecule type" value="Genomic_DNA"/>
</dbReference>
<name>A0A178LH17_9PSED</name>
<dbReference type="Proteomes" id="UP000078356">
    <property type="component" value="Unassembled WGS sequence"/>
</dbReference>
<feature type="region of interest" description="Disordered" evidence="1">
    <location>
        <begin position="39"/>
        <end position="96"/>
    </location>
</feature>
<proteinExistence type="predicted"/>
<comment type="caution">
    <text evidence="2">The sequence shown here is derived from an EMBL/GenBank/DDBJ whole genome shotgun (WGS) entry which is preliminary data.</text>
</comment>
<reference evidence="2 3" key="1">
    <citation type="submission" date="2016-04" db="EMBL/GenBank/DDBJ databases">
        <title>Draft Genome Sequences of Staphylococcus capitis Strain H36, S. capitis Strain H65, S. cohnii Strain H62, S. hominis Strain H69, Mycobacterium iranicum Strain H39, Plantibacter sp. Strain H53, Pseudomonas oryzihabitans Strain H72, and Microbacterium sp. Strain H83, isolated from residential settings.</title>
        <authorList>
            <person name="Lymperopoulou D."/>
            <person name="Adams R.I."/>
            <person name="Lindow S."/>
            <person name="Coil D.A."/>
            <person name="Jospin G."/>
            <person name="Eisen J.A."/>
        </authorList>
    </citation>
    <scope>NUCLEOTIDE SEQUENCE [LARGE SCALE GENOMIC DNA]</scope>
    <source>
        <strain evidence="2 3">H72</strain>
    </source>
</reference>
<gene>
    <name evidence="2" type="ORF">A4V15_18775</name>
</gene>
<evidence type="ECO:0000313" key="2">
    <source>
        <dbReference type="EMBL" id="OAN29151.1"/>
    </source>
</evidence>
<evidence type="ECO:0000256" key="1">
    <source>
        <dbReference type="SAM" id="MobiDB-lite"/>
    </source>
</evidence>
<dbReference type="AlphaFoldDB" id="A0A178LH17"/>